<dbReference type="PANTHER" id="PTHR11686">
    <property type="entry name" value="GAMMA GLUTAMYL TRANSPEPTIDASE"/>
    <property type="match status" value="1"/>
</dbReference>
<evidence type="ECO:0000313" key="5">
    <source>
        <dbReference type="EnsemblMetazoa" id="KAF7496528.1"/>
    </source>
</evidence>
<name>A0A132ADK8_SARSC</name>
<dbReference type="EMBL" id="JXLN01013082">
    <property type="protein sequence ID" value="KPM09071.1"/>
    <property type="molecule type" value="Genomic_DNA"/>
</dbReference>
<feature type="region of interest" description="Disordered" evidence="1">
    <location>
        <begin position="1"/>
        <end position="24"/>
    </location>
</feature>
<dbReference type="Proteomes" id="UP000616769">
    <property type="component" value="Unassembled WGS sequence"/>
</dbReference>
<keyword evidence="6" id="KW-1185">Reference proteome</keyword>
<dbReference type="Proteomes" id="UP000070412">
    <property type="component" value="Unassembled WGS sequence"/>
</dbReference>
<dbReference type="EMBL" id="WVUK01000005">
    <property type="protein sequence ID" value="KAF7496528.1"/>
    <property type="molecule type" value="Genomic_DNA"/>
</dbReference>
<evidence type="ECO:0000256" key="2">
    <source>
        <dbReference type="SAM" id="Phobius"/>
    </source>
</evidence>
<dbReference type="EnsemblMetazoa" id="SSS_7703s_mrna">
    <property type="protein sequence ID" value="KAF7496528.1"/>
    <property type="gene ID" value="SSS_7703"/>
</dbReference>
<accession>A0A132ADK8</accession>
<evidence type="ECO:0000313" key="6">
    <source>
        <dbReference type="Proteomes" id="UP000070412"/>
    </source>
</evidence>
<dbReference type="OrthoDB" id="1081007at2759"/>
<sequence>MSETTNLKGNYEPSSSSSSNDPASVASATRYGSFTTFKRTNEIFIDSRYPRTYFTRKQILMAAVSVIFFAIALIITLVFGLPKLESKREEYYTAKHLVSVERENIHNRFSVIISDYDHSDCADSGKRLLDIGGSVVDAALASIFCLTLTSPHIVGFDSMIRAVLNHNDSIYMLESDRVILEINGKRFAYPSMPIVAKELHDRFGLVSWSSIVDPSYRLAVNGFTLNNQIIKSLSNKNLIDFLQNTFNLNQTSLHRESQIFTNTALAKTFELISQNNQSEMNKIFIREVLQTLDLRDIESNKLLKALEATEMIKFRKPFRHSILKDNFEMYSGTINDCDLSVCLIAMIKLIERLNHRAEQCLVVDEKNRSFLDNALELHKLFEVMQFGIQTLANLQSKHLTPEDVLDDSKFIESVASKIEEKFSNLNNDIRKIETLFSTSFSSLPTSNEQNEFVQITVNDVSNRSVIALLISKRNLLRYPNESLVTNRLRMILDVLKNSDRNVWQGRWPSLIRDRNHKQSYMTFTTTGDKDSIMELESLFQVLYRLLIRCQSLKSSVDDSRIFFEPPAQFGYEENYPRAYIDYFVQALRSDWQINHINRSPAVYAMINSGAAKSNSTETHSIIDHRRGGWISGQ</sequence>
<proteinExistence type="predicted"/>
<keyword evidence="2" id="KW-1133">Transmembrane helix</keyword>
<dbReference type="SUPFAM" id="SSF56235">
    <property type="entry name" value="N-terminal nucleophile aminohydrolases (Ntn hydrolases)"/>
    <property type="match status" value="1"/>
</dbReference>
<dbReference type="Pfam" id="PF01019">
    <property type="entry name" value="G_glu_transpept"/>
    <property type="match status" value="1"/>
</dbReference>
<keyword evidence="2" id="KW-0812">Transmembrane</keyword>
<reference evidence="5" key="4">
    <citation type="submission" date="2022-06" db="UniProtKB">
        <authorList>
            <consortium name="EnsemblMetazoa"/>
        </authorList>
    </citation>
    <scope>IDENTIFICATION</scope>
</reference>
<gene>
    <name evidence="4" type="ORF">QR98_0076010</name>
    <name evidence="3" type="ORF">SSS_7703</name>
</gene>
<dbReference type="VEuPathDB" id="VectorBase:SSCA008992"/>
<evidence type="ECO:0000256" key="1">
    <source>
        <dbReference type="SAM" id="MobiDB-lite"/>
    </source>
</evidence>
<feature type="transmembrane region" description="Helical" evidence="2">
    <location>
        <begin position="59"/>
        <end position="81"/>
    </location>
</feature>
<protein>
    <submittedName>
        <fullName evidence="4">Gamma-glutamyltransferase 5a-like protein</fullName>
    </submittedName>
    <submittedName>
        <fullName evidence="3">Gamma-glutamyltranspeptidase 1</fullName>
    </submittedName>
</protein>
<reference evidence="3" key="3">
    <citation type="submission" date="2020-01" db="EMBL/GenBank/DDBJ databases">
        <authorList>
            <person name="Korhonen P.K.K."/>
            <person name="Guangxu M.G."/>
            <person name="Wang T.W."/>
            <person name="Stroehlein A.J.S."/>
            <person name="Young N.D."/>
            <person name="Ang C.-S.A."/>
            <person name="Fernando D.W.F."/>
            <person name="Lu H.L."/>
            <person name="Taylor S.T."/>
            <person name="Ehtesham M.E.M."/>
            <person name="Najaraj S.H.N."/>
            <person name="Harsha G.H.G."/>
            <person name="Madugundu A.M."/>
            <person name="Renuse S.R."/>
            <person name="Holt D.H."/>
            <person name="Pandey A.P."/>
            <person name="Papenfuss A.P."/>
            <person name="Gasser R.B.G."/>
            <person name="Fischer K.F."/>
        </authorList>
    </citation>
    <scope>NUCLEOTIDE SEQUENCE</scope>
    <source>
        <strain evidence="3">SSS_KF_BRIS2020</strain>
    </source>
</reference>
<reference evidence="6" key="2">
    <citation type="journal article" date="2020" name="PLoS Negl. Trop. Dis.">
        <title>High-quality nuclear genome for Sarcoptes scabiei-A critical resource for a neglected parasite.</title>
        <authorList>
            <person name="Korhonen P.K."/>
            <person name="Gasser R.B."/>
            <person name="Ma G."/>
            <person name="Wang T."/>
            <person name="Stroehlein A.J."/>
            <person name="Young N.D."/>
            <person name="Ang C.S."/>
            <person name="Fernando D.D."/>
            <person name="Lu H.C."/>
            <person name="Taylor S."/>
            <person name="Reynolds S.L."/>
            <person name="Mofiz E."/>
            <person name="Najaraj S.H."/>
            <person name="Gowda H."/>
            <person name="Madugundu A."/>
            <person name="Renuse S."/>
            <person name="Holt D."/>
            <person name="Pandey A."/>
            <person name="Papenfuss A.T."/>
            <person name="Fischer K."/>
        </authorList>
    </citation>
    <scope>NUCLEOTIDE SEQUENCE [LARGE SCALE GENOMIC DNA]</scope>
</reference>
<evidence type="ECO:0000313" key="3">
    <source>
        <dbReference type="EMBL" id="KAF7496528.1"/>
    </source>
</evidence>
<evidence type="ECO:0000313" key="4">
    <source>
        <dbReference type="EMBL" id="KPM09071.1"/>
    </source>
</evidence>
<dbReference type="InterPro" id="IPR000101">
    <property type="entry name" value="GGT_peptidase"/>
</dbReference>
<dbReference type="GO" id="GO:0005886">
    <property type="term" value="C:plasma membrane"/>
    <property type="evidence" value="ECO:0007669"/>
    <property type="project" value="TreeGrafter"/>
</dbReference>
<reference evidence="4 7" key="1">
    <citation type="journal article" date="2015" name="Parasit. Vectors">
        <title>Draft genome of the scabies mite.</title>
        <authorList>
            <person name="Rider S.D.Jr."/>
            <person name="Morgan M.S."/>
            <person name="Arlian L.G."/>
        </authorList>
    </citation>
    <scope>NUCLEOTIDE SEQUENCE [LARGE SCALE GENOMIC DNA]</scope>
    <source>
        <strain evidence="4">Arlian Lab</strain>
    </source>
</reference>
<dbReference type="PANTHER" id="PTHR11686:SF9">
    <property type="entry name" value="RE13973P"/>
    <property type="match status" value="1"/>
</dbReference>
<organism evidence="4 7">
    <name type="scientific">Sarcoptes scabiei</name>
    <name type="common">Itch mite</name>
    <name type="synonym">Acarus scabiei</name>
    <dbReference type="NCBI Taxonomy" id="52283"/>
    <lineage>
        <taxon>Eukaryota</taxon>
        <taxon>Metazoa</taxon>
        <taxon>Ecdysozoa</taxon>
        <taxon>Arthropoda</taxon>
        <taxon>Chelicerata</taxon>
        <taxon>Arachnida</taxon>
        <taxon>Acari</taxon>
        <taxon>Acariformes</taxon>
        <taxon>Sarcoptiformes</taxon>
        <taxon>Astigmata</taxon>
        <taxon>Psoroptidia</taxon>
        <taxon>Sarcoptoidea</taxon>
        <taxon>Sarcoptidae</taxon>
        <taxon>Sarcoptinae</taxon>
        <taxon>Sarcoptes</taxon>
    </lineage>
</organism>
<evidence type="ECO:0000313" key="7">
    <source>
        <dbReference type="Proteomes" id="UP000616769"/>
    </source>
</evidence>
<dbReference type="InterPro" id="IPR029055">
    <property type="entry name" value="Ntn_hydrolases_N"/>
</dbReference>
<keyword evidence="2" id="KW-0472">Membrane</keyword>
<feature type="compositionally biased region" description="Low complexity" evidence="1">
    <location>
        <begin position="14"/>
        <end position="24"/>
    </location>
</feature>
<dbReference type="PRINTS" id="PR01210">
    <property type="entry name" value="GGTRANSPTASE"/>
</dbReference>
<dbReference type="GO" id="GO:0006751">
    <property type="term" value="P:glutathione catabolic process"/>
    <property type="evidence" value="ECO:0007669"/>
    <property type="project" value="InterPro"/>
</dbReference>
<dbReference type="GO" id="GO:0036374">
    <property type="term" value="F:glutathione hydrolase activity"/>
    <property type="evidence" value="ECO:0007669"/>
    <property type="project" value="InterPro"/>
</dbReference>
<dbReference type="AlphaFoldDB" id="A0A132ADK8"/>